<evidence type="ECO:0000313" key="3">
    <source>
        <dbReference type="Proteomes" id="UP000008634"/>
    </source>
</evidence>
<keyword evidence="3" id="KW-1185">Reference proteome</keyword>
<proteinExistence type="predicted"/>
<evidence type="ECO:0000256" key="1">
    <source>
        <dbReference type="SAM" id="Phobius"/>
    </source>
</evidence>
<feature type="transmembrane region" description="Helical" evidence="1">
    <location>
        <begin position="90"/>
        <end position="117"/>
    </location>
</feature>
<gene>
    <name evidence="2" type="ordered locus">Celal_3249</name>
</gene>
<keyword evidence="1" id="KW-0812">Transmembrane</keyword>
<sequence length="123" mass="14409">MDRIFQAVYNILKWISKISGLTYHEVNIIIYYIIIPGFFVFLISRILKSKSLIFGFIVFVLFAIFIIPDFEKFATALFEHSVLFLNWFEYFGLNYVQASVVICVLIPILIIVLLTYLNKKPTN</sequence>
<keyword evidence="1" id="KW-0472">Membrane</keyword>
<organism evidence="2 3">
    <name type="scientific">Cellulophaga algicola (strain DSM 14237 / IC166 / ACAM 630)</name>
    <dbReference type="NCBI Taxonomy" id="688270"/>
    <lineage>
        <taxon>Bacteria</taxon>
        <taxon>Pseudomonadati</taxon>
        <taxon>Bacteroidota</taxon>
        <taxon>Flavobacteriia</taxon>
        <taxon>Flavobacteriales</taxon>
        <taxon>Flavobacteriaceae</taxon>
        <taxon>Cellulophaga</taxon>
    </lineage>
</organism>
<dbReference type="Proteomes" id="UP000008634">
    <property type="component" value="Chromosome"/>
</dbReference>
<feature type="transmembrane region" description="Helical" evidence="1">
    <location>
        <begin position="29"/>
        <end position="47"/>
    </location>
</feature>
<evidence type="ECO:0000313" key="2">
    <source>
        <dbReference type="EMBL" id="ADV50519.1"/>
    </source>
</evidence>
<reference evidence="2 3" key="1">
    <citation type="journal article" date="2010" name="Stand. Genomic Sci.">
        <title>Complete genome sequence of Cellulophaga algicola type strain (IC166).</title>
        <authorList>
            <person name="Abt B."/>
            <person name="Lu M."/>
            <person name="Misra M."/>
            <person name="Han C."/>
            <person name="Nolan M."/>
            <person name="Lucas S."/>
            <person name="Hammon N."/>
            <person name="Deshpande S."/>
            <person name="Cheng J.F."/>
            <person name="Tapia R."/>
            <person name="Goodwin L."/>
            <person name="Pitluck S."/>
            <person name="Liolios K."/>
            <person name="Pagani I."/>
            <person name="Ivanova N."/>
            <person name="Mavromatis K."/>
            <person name="Ovchinikova G."/>
            <person name="Pati A."/>
            <person name="Chen A."/>
            <person name="Palaniappan K."/>
            <person name="Land M."/>
            <person name="Hauser L."/>
            <person name="Chang Y.J."/>
            <person name="Jeffries C.D."/>
            <person name="Detter J.C."/>
            <person name="Brambilla E."/>
            <person name="Rohde M."/>
            <person name="Tindall B.J."/>
            <person name="Goker M."/>
            <person name="Woyke T."/>
            <person name="Bristow J."/>
            <person name="Eisen J.A."/>
            <person name="Markowitz V."/>
            <person name="Hugenholtz P."/>
            <person name="Kyrpides N.C."/>
            <person name="Klenk H.P."/>
            <person name="Lapidus A."/>
        </authorList>
    </citation>
    <scope>NUCLEOTIDE SEQUENCE [LARGE SCALE GENOMIC DNA]</scope>
    <source>
        <strain evidence="3">DSM 14237 / IC166 / ACAM 630</strain>
    </source>
</reference>
<dbReference type="HOGENOM" id="CLU_2011164_0_0_10"/>
<feature type="transmembrane region" description="Helical" evidence="1">
    <location>
        <begin position="52"/>
        <end position="70"/>
    </location>
</feature>
<dbReference type="eggNOG" id="ENOG50311GF">
    <property type="taxonomic scope" value="Bacteria"/>
</dbReference>
<evidence type="ECO:0008006" key="4">
    <source>
        <dbReference type="Google" id="ProtNLM"/>
    </source>
</evidence>
<dbReference type="EMBL" id="CP002453">
    <property type="protein sequence ID" value="ADV50519.1"/>
    <property type="molecule type" value="Genomic_DNA"/>
</dbReference>
<dbReference type="AlphaFoldDB" id="E6X5G4"/>
<dbReference type="KEGG" id="cao:Celal_3249"/>
<keyword evidence="1" id="KW-1133">Transmembrane helix</keyword>
<accession>E6X5G4</accession>
<name>E6X5G4_CELAD</name>
<protein>
    <recommendedName>
        <fullName evidence="4">Transmembrane protein</fullName>
    </recommendedName>
</protein>